<keyword evidence="4 6" id="KW-0168">Coated pit</keyword>
<keyword evidence="5 6" id="KW-0968">Cytoplasmic vesicle</keyword>
<keyword evidence="3 6" id="KW-0472">Membrane</keyword>
<evidence type="ECO:0000256" key="1">
    <source>
        <dbReference type="ARBA" id="ARBA00004180"/>
    </source>
</evidence>
<comment type="subcellular location">
    <subcellularLocation>
        <location evidence="1 6">Cytoplasmic vesicle membrane</location>
        <topology evidence="1 6">Peripheral membrane protein</topology>
        <orientation evidence="1 6">Cytoplasmic side</orientation>
    </subcellularLocation>
    <subcellularLocation>
        <location evidence="6">Membrane</location>
        <location evidence="6">Coated pit</location>
        <topology evidence="6">Peripheral membrane protein</topology>
        <orientation evidence="6">Cytoplasmic side</orientation>
    </subcellularLocation>
    <text evidence="6">Cytoplasmic face of coated pits and vesicles.</text>
</comment>
<evidence type="ECO:0000313" key="9">
    <source>
        <dbReference type="Proteomes" id="UP001107558"/>
    </source>
</evidence>
<evidence type="ECO:0000256" key="4">
    <source>
        <dbReference type="ARBA" id="ARBA00023176"/>
    </source>
</evidence>
<reference evidence="8" key="1">
    <citation type="submission" date="2021-03" db="EMBL/GenBank/DDBJ databases">
        <title>Chromosome level genome of the anhydrobiotic midge Polypedilum vanderplanki.</title>
        <authorList>
            <person name="Yoshida Y."/>
            <person name="Kikawada T."/>
            <person name="Gusev O."/>
        </authorList>
    </citation>
    <scope>NUCLEOTIDE SEQUENCE</scope>
    <source>
        <strain evidence="8">NIAS01</strain>
        <tissue evidence="8">Whole body or cell culture</tissue>
    </source>
</reference>
<comment type="function">
    <text evidence="6">Clathrin is the major protein of the polyhedral coat of coated pits and vesicles.</text>
</comment>
<dbReference type="OrthoDB" id="5512at2759"/>
<dbReference type="Pfam" id="PF01086">
    <property type="entry name" value="Clathrin_lg_ch"/>
    <property type="match status" value="1"/>
</dbReference>
<dbReference type="InterPro" id="IPR000996">
    <property type="entry name" value="Clathrin_L-chain"/>
</dbReference>
<dbReference type="GO" id="GO:0005198">
    <property type="term" value="F:structural molecule activity"/>
    <property type="evidence" value="ECO:0007669"/>
    <property type="project" value="InterPro"/>
</dbReference>
<feature type="region of interest" description="Disordered" evidence="7">
    <location>
        <begin position="17"/>
        <end position="41"/>
    </location>
</feature>
<evidence type="ECO:0000256" key="6">
    <source>
        <dbReference type="RuleBase" id="RU363137"/>
    </source>
</evidence>
<dbReference type="Proteomes" id="UP001107558">
    <property type="component" value="Chromosome 1"/>
</dbReference>
<keyword evidence="9" id="KW-1185">Reference proteome</keyword>
<comment type="caution">
    <text evidence="8">The sequence shown here is derived from an EMBL/GenBank/DDBJ whole genome shotgun (WGS) entry which is preliminary data.</text>
</comment>
<protein>
    <recommendedName>
        <fullName evidence="6">Clathrin light chain</fullName>
    </recommendedName>
</protein>
<dbReference type="GO" id="GO:0030132">
    <property type="term" value="C:clathrin coat of coated pit"/>
    <property type="evidence" value="ECO:0007669"/>
    <property type="project" value="InterPro"/>
</dbReference>
<dbReference type="GO" id="GO:0006886">
    <property type="term" value="P:intracellular protein transport"/>
    <property type="evidence" value="ECO:0007669"/>
    <property type="project" value="InterPro"/>
</dbReference>
<dbReference type="EMBL" id="JADBJN010000001">
    <property type="protein sequence ID" value="KAG5680701.1"/>
    <property type="molecule type" value="Genomic_DNA"/>
</dbReference>
<dbReference type="AlphaFoldDB" id="A0A9J6CFI0"/>
<evidence type="ECO:0000313" key="8">
    <source>
        <dbReference type="EMBL" id="KAG5680701.1"/>
    </source>
</evidence>
<dbReference type="GO" id="GO:0072583">
    <property type="term" value="P:clathrin-dependent endocytosis"/>
    <property type="evidence" value="ECO:0007669"/>
    <property type="project" value="TreeGrafter"/>
</dbReference>
<evidence type="ECO:0000256" key="7">
    <source>
        <dbReference type="SAM" id="MobiDB-lite"/>
    </source>
</evidence>
<dbReference type="PANTHER" id="PTHR10639">
    <property type="entry name" value="CLATHRIN LIGHT CHAIN"/>
    <property type="match status" value="1"/>
</dbReference>
<evidence type="ECO:0000256" key="5">
    <source>
        <dbReference type="ARBA" id="ARBA00023329"/>
    </source>
</evidence>
<dbReference type="GO" id="GO:0032050">
    <property type="term" value="F:clathrin heavy chain binding"/>
    <property type="evidence" value="ECO:0007669"/>
    <property type="project" value="TreeGrafter"/>
</dbReference>
<dbReference type="PANTHER" id="PTHR10639:SF7">
    <property type="entry name" value="CLATHRIN LIGHT CHAIN"/>
    <property type="match status" value="1"/>
</dbReference>
<proteinExistence type="inferred from homology"/>
<dbReference type="GO" id="GO:0030130">
    <property type="term" value="C:clathrin coat of trans-Golgi network vesicle"/>
    <property type="evidence" value="ECO:0007669"/>
    <property type="project" value="InterPro"/>
</dbReference>
<gene>
    <name evidence="8" type="ORF">PVAND_010192</name>
</gene>
<sequence length="188" mass="21903">MELENDPAADFLNREKEMLGELENEISNTHNADSGPTSDDFVIVDNDIQENNNDNENEDAFAGMHFQKSLQKEEPEKIRIWKEQQALMLQEKDKEEKEAIEKLKEAGKKELEDWYKNNKSNLDKTKVNNRLDESNRNNDNNITEGQEVWKCVYNLCDFSQQKHSSGARDRMRNILLQLNQTPSTKNLA</sequence>
<organism evidence="8 9">
    <name type="scientific">Polypedilum vanderplanki</name>
    <name type="common">Sleeping chironomid midge</name>
    <dbReference type="NCBI Taxonomy" id="319348"/>
    <lineage>
        <taxon>Eukaryota</taxon>
        <taxon>Metazoa</taxon>
        <taxon>Ecdysozoa</taxon>
        <taxon>Arthropoda</taxon>
        <taxon>Hexapoda</taxon>
        <taxon>Insecta</taxon>
        <taxon>Pterygota</taxon>
        <taxon>Neoptera</taxon>
        <taxon>Endopterygota</taxon>
        <taxon>Diptera</taxon>
        <taxon>Nematocera</taxon>
        <taxon>Chironomoidea</taxon>
        <taxon>Chironomidae</taxon>
        <taxon>Chironominae</taxon>
        <taxon>Polypedilum</taxon>
        <taxon>Polypedilum</taxon>
    </lineage>
</organism>
<evidence type="ECO:0000256" key="2">
    <source>
        <dbReference type="ARBA" id="ARBA00005263"/>
    </source>
</evidence>
<name>A0A9J6CFI0_POLVA</name>
<feature type="compositionally biased region" description="Polar residues" evidence="7">
    <location>
        <begin position="25"/>
        <end position="37"/>
    </location>
</feature>
<accession>A0A9J6CFI0</accession>
<comment type="similarity">
    <text evidence="2 6">Belongs to the clathrin light chain family.</text>
</comment>
<evidence type="ECO:0000256" key="3">
    <source>
        <dbReference type="ARBA" id="ARBA00023136"/>
    </source>
</evidence>